<evidence type="ECO:0000313" key="5">
    <source>
        <dbReference type="Proteomes" id="UP000002051"/>
    </source>
</evidence>
<dbReference type="InterPro" id="IPR008700">
    <property type="entry name" value="TypeIII_avirulence_cleave"/>
</dbReference>
<dbReference type="HOGENOM" id="CLU_2336858_0_0_1"/>
<dbReference type="EnsemblPlants" id="AET00994">
    <property type="protein sequence ID" value="AET00994"/>
    <property type="gene ID" value="MTR_5g098260"/>
</dbReference>
<dbReference type="AlphaFoldDB" id="G7K0K9"/>
<dbReference type="PaxDb" id="3880-AET00994"/>
<sequence>MSSPKFGEWDANDSSSANGYTVIFNKIKEEKRGGKFQSPPNNSASNAHKRKDFLGKTLSVSSFFFFPLYLLLSLYNLIFYFLKDFFFCHSATICWHVG</sequence>
<keyword evidence="1" id="KW-0812">Transmembrane</keyword>
<dbReference type="PANTHER" id="PTHR33159">
    <property type="entry name" value="RPM1-INTERACTING PROTEIN 4 (RIN4) FAMILY PROTEIN"/>
    <property type="match status" value="1"/>
</dbReference>
<gene>
    <name evidence="3" type="ordered locus">MTR_5g098260</name>
</gene>
<accession>G7K0K9</accession>
<feature type="domain" description="RIN4 pathogenic type III effector avirulence factor Avr cleavage site" evidence="2">
    <location>
        <begin position="4"/>
        <end position="32"/>
    </location>
</feature>
<dbReference type="Pfam" id="PF05627">
    <property type="entry name" value="AvrRpt-cleavage"/>
    <property type="match status" value="1"/>
</dbReference>
<dbReference type="STRING" id="3880.G7K0K9"/>
<evidence type="ECO:0000313" key="4">
    <source>
        <dbReference type="EnsemblPlants" id="AET00994"/>
    </source>
</evidence>
<dbReference type="PANTHER" id="PTHR33159:SF49">
    <property type="entry name" value="RPM1-INTERACTING PROTEIN 4"/>
    <property type="match status" value="1"/>
</dbReference>
<dbReference type="InterPro" id="IPR040387">
    <property type="entry name" value="RIN4/NOI4"/>
</dbReference>
<reference evidence="3 5" key="1">
    <citation type="journal article" date="2011" name="Nature">
        <title>The Medicago genome provides insight into the evolution of rhizobial symbioses.</title>
        <authorList>
            <person name="Young N.D."/>
            <person name="Debelle F."/>
            <person name="Oldroyd G.E."/>
            <person name="Geurts R."/>
            <person name="Cannon S.B."/>
            <person name="Udvardi M.K."/>
            <person name="Benedito V.A."/>
            <person name="Mayer K.F."/>
            <person name="Gouzy J."/>
            <person name="Schoof H."/>
            <person name="Van de Peer Y."/>
            <person name="Proost S."/>
            <person name="Cook D.R."/>
            <person name="Meyers B.C."/>
            <person name="Spannagl M."/>
            <person name="Cheung F."/>
            <person name="De Mita S."/>
            <person name="Krishnakumar V."/>
            <person name="Gundlach H."/>
            <person name="Zhou S."/>
            <person name="Mudge J."/>
            <person name="Bharti A.K."/>
            <person name="Murray J.D."/>
            <person name="Naoumkina M.A."/>
            <person name="Rosen B."/>
            <person name="Silverstein K.A."/>
            <person name="Tang H."/>
            <person name="Rombauts S."/>
            <person name="Zhao P.X."/>
            <person name="Zhou P."/>
            <person name="Barbe V."/>
            <person name="Bardou P."/>
            <person name="Bechner M."/>
            <person name="Bellec A."/>
            <person name="Berger A."/>
            <person name="Berges H."/>
            <person name="Bidwell S."/>
            <person name="Bisseling T."/>
            <person name="Choisne N."/>
            <person name="Couloux A."/>
            <person name="Denny R."/>
            <person name="Deshpande S."/>
            <person name="Dai X."/>
            <person name="Doyle J.J."/>
            <person name="Dudez A.M."/>
            <person name="Farmer A.D."/>
            <person name="Fouteau S."/>
            <person name="Franken C."/>
            <person name="Gibelin C."/>
            <person name="Gish J."/>
            <person name="Goldstein S."/>
            <person name="Gonzalez A.J."/>
            <person name="Green P.J."/>
            <person name="Hallab A."/>
            <person name="Hartog M."/>
            <person name="Hua A."/>
            <person name="Humphray S.J."/>
            <person name="Jeong D.H."/>
            <person name="Jing Y."/>
            <person name="Jocker A."/>
            <person name="Kenton S.M."/>
            <person name="Kim D.J."/>
            <person name="Klee K."/>
            <person name="Lai H."/>
            <person name="Lang C."/>
            <person name="Lin S."/>
            <person name="Macmil S.L."/>
            <person name="Magdelenat G."/>
            <person name="Matthews L."/>
            <person name="McCorrison J."/>
            <person name="Monaghan E.L."/>
            <person name="Mun J.H."/>
            <person name="Najar F.Z."/>
            <person name="Nicholson C."/>
            <person name="Noirot C."/>
            <person name="O'Bleness M."/>
            <person name="Paule C.R."/>
            <person name="Poulain J."/>
            <person name="Prion F."/>
            <person name="Qin B."/>
            <person name="Qu C."/>
            <person name="Retzel E.F."/>
            <person name="Riddle C."/>
            <person name="Sallet E."/>
            <person name="Samain S."/>
            <person name="Samson N."/>
            <person name="Sanders I."/>
            <person name="Saurat O."/>
            <person name="Scarpelli C."/>
            <person name="Schiex T."/>
            <person name="Segurens B."/>
            <person name="Severin A.J."/>
            <person name="Sherrier D.J."/>
            <person name="Shi R."/>
            <person name="Sims S."/>
            <person name="Singer S.R."/>
            <person name="Sinharoy S."/>
            <person name="Sterck L."/>
            <person name="Viollet A."/>
            <person name="Wang B.B."/>
            <person name="Wang K."/>
            <person name="Wang M."/>
            <person name="Wang X."/>
            <person name="Warfsmann J."/>
            <person name="Weissenbach J."/>
            <person name="White D.D."/>
            <person name="White J.D."/>
            <person name="Wiley G.B."/>
            <person name="Wincker P."/>
            <person name="Xing Y."/>
            <person name="Yang L."/>
            <person name="Yao Z."/>
            <person name="Ying F."/>
            <person name="Zhai J."/>
            <person name="Zhou L."/>
            <person name="Zuber A."/>
            <person name="Denarie J."/>
            <person name="Dixon R.A."/>
            <person name="May G.D."/>
            <person name="Schwartz D.C."/>
            <person name="Rogers J."/>
            <person name="Quetier F."/>
            <person name="Town C.D."/>
            <person name="Roe B.A."/>
        </authorList>
    </citation>
    <scope>NUCLEOTIDE SEQUENCE [LARGE SCALE GENOMIC DNA]</scope>
    <source>
        <strain evidence="3">A17</strain>
        <strain evidence="4 5">cv. Jemalong A17</strain>
    </source>
</reference>
<keyword evidence="1" id="KW-0472">Membrane</keyword>
<organism evidence="3 5">
    <name type="scientific">Medicago truncatula</name>
    <name type="common">Barrel medic</name>
    <name type="synonym">Medicago tribuloides</name>
    <dbReference type="NCBI Taxonomy" id="3880"/>
    <lineage>
        <taxon>Eukaryota</taxon>
        <taxon>Viridiplantae</taxon>
        <taxon>Streptophyta</taxon>
        <taxon>Embryophyta</taxon>
        <taxon>Tracheophyta</taxon>
        <taxon>Spermatophyta</taxon>
        <taxon>Magnoliopsida</taxon>
        <taxon>eudicotyledons</taxon>
        <taxon>Gunneridae</taxon>
        <taxon>Pentapetalae</taxon>
        <taxon>rosids</taxon>
        <taxon>fabids</taxon>
        <taxon>Fabales</taxon>
        <taxon>Fabaceae</taxon>
        <taxon>Papilionoideae</taxon>
        <taxon>50 kb inversion clade</taxon>
        <taxon>NPAAA clade</taxon>
        <taxon>Hologalegina</taxon>
        <taxon>IRL clade</taxon>
        <taxon>Trifolieae</taxon>
        <taxon>Medicago</taxon>
    </lineage>
</organism>
<evidence type="ECO:0000259" key="2">
    <source>
        <dbReference type="Pfam" id="PF05627"/>
    </source>
</evidence>
<evidence type="ECO:0000256" key="1">
    <source>
        <dbReference type="SAM" id="Phobius"/>
    </source>
</evidence>
<dbReference type="GO" id="GO:0005886">
    <property type="term" value="C:plasma membrane"/>
    <property type="evidence" value="ECO:0000318"/>
    <property type="project" value="GO_Central"/>
</dbReference>
<feature type="transmembrane region" description="Helical" evidence="1">
    <location>
        <begin position="63"/>
        <end position="82"/>
    </location>
</feature>
<reference evidence="3 5" key="2">
    <citation type="journal article" date="2014" name="BMC Genomics">
        <title>An improved genome release (version Mt4.0) for the model legume Medicago truncatula.</title>
        <authorList>
            <person name="Tang H."/>
            <person name="Krishnakumar V."/>
            <person name="Bidwell S."/>
            <person name="Rosen B."/>
            <person name="Chan A."/>
            <person name="Zhou S."/>
            <person name="Gentzbittel L."/>
            <person name="Childs K.L."/>
            <person name="Yandell M."/>
            <person name="Gundlach H."/>
            <person name="Mayer K.F."/>
            <person name="Schwartz D.C."/>
            <person name="Town C.D."/>
        </authorList>
    </citation>
    <scope>GENOME REANNOTATION</scope>
    <source>
        <strain evidence="4 5">cv. Jemalong A17</strain>
    </source>
</reference>
<keyword evidence="5" id="KW-1185">Reference proteome</keyword>
<proteinExistence type="predicted"/>
<dbReference type="Proteomes" id="UP000002051">
    <property type="component" value="Chromosome 5"/>
</dbReference>
<evidence type="ECO:0000313" key="3">
    <source>
        <dbReference type="EMBL" id="AET00994.1"/>
    </source>
</evidence>
<name>G7K0K9_MEDTR</name>
<dbReference type="EMBL" id="CM001221">
    <property type="protein sequence ID" value="AET00994.1"/>
    <property type="molecule type" value="Genomic_DNA"/>
</dbReference>
<protein>
    <submittedName>
        <fullName evidence="3">RPM1-interacting protein 4 (RIN4) family protein</fullName>
    </submittedName>
</protein>
<keyword evidence="1" id="KW-1133">Transmembrane helix</keyword>
<reference evidence="4" key="3">
    <citation type="submission" date="2015-04" db="UniProtKB">
        <authorList>
            <consortium name="EnsemblPlants"/>
        </authorList>
    </citation>
    <scope>IDENTIFICATION</scope>
    <source>
        <strain evidence="4">cv. Jemalong A17</strain>
    </source>
</reference>